<keyword evidence="2" id="KW-1185">Reference proteome</keyword>
<comment type="caution">
    <text evidence="1">The sequence shown here is derived from an EMBL/GenBank/DDBJ whole genome shotgun (WGS) entry which is preliminary data.</text>
</comment>
<proteinExistence type="predicted"/>
<dbReference type="Proteomes" id="UP000028721">
    <property type="component" value="Unassembled WGS sequence"/>
</dbReference>
<reference evidence="1 2" key="1">
    <citation type="submission" date="2014-03" db="EMBL/GenBank/DDBJ databases">
        <title>Draft genome sequence of the Serratia grimesii strain a2.</title>
        <authorList>
            <person name="Toymentseva A."/>
            <person name="Kazakov S."/>
            <person name="Giliazeva A."/>
            <person name="Ismagilova R."/>
            <person name="Shah R."/>
            <person name="Sharipova M."/>
            <person name="Khaitlina S."/>
            <person name="Mardanova A."/>
        </authorList>
    </citation>
    <scope>NUCLEOTIDE SEQUENCE [LARGE SCALE GENOMIC DNA]</scope>
    <source>
        <strain evidence="1 2">A2</strain>
    </source>
</reference>
<evidence type="ECO:0000313" key="1">
    <source>
        <dbReference type="EMBL" id="KFB88095.1"/>
    </source>
</evidence>
<protein>
    <submittedName>
        <fullName evidence="1">Uncharacterized protein</fullName>
    </submittedName>
</protein>
<accession>A0ABR4U891</accession>
<evidence type="ECO:0000313" key="2">
    <source>
        <dbReference type="Proteomes" id="UP000028721"/>
    </source>
</evidence>
<sequence length="94" mass="9644">MMFDVVSAASLPSSTRTTTVTGLHWSPMADNAFASVPDFPALPAAAITSVISTGVLSGKSFGSASLPVQTMPTTAVDTVEMTRVPSLISTTRTP</sequence>
<name>A0ABR4U891_9GAMM</name>
<gene>
    <name evidence="1" type="ORF">CR62_06285</name>
</gene>
<dbReference type="EMBL" id="JGVP01000017">
    <property type="protein sequence ID" value="KFB88095.1"/>
    <property type="molecule type" value="Genomic_DNA"/>
</dbReference>
<organism evidence="1 2">
    <name type="scientific">Serratia grimesii</name>
    <dbReference type="NCBI Taxonomy" id="82995"/>
    <lineage>
        <taxon>Bacteria</taxon>
        <taxon>Pseudomonadati</taxon>
        <taxon>Pseudomonadota</taxon>
        <taxon>Gammaproteobacteria</taxon>
        <taxon>Enterobacterales</taxon>
        <taxon>Yersiniaceae</taxon>
        <taxon>Serratia</taxon>
    </lineage>
</organism>